<proteinExistence type="predicted"/>
<evidence type="ECO:0000313" key="1">
    <source>
        <dbReference type="EMBL" id="KAG5539599.1"/>
    </source>
</evidence>
<dbReference type="AlphaFoldDB" id="A0AAV6JM16"/>
<evidence type="ECO:0000313" key="2">
    <source>
        <dbReference type="Proteomes" id="UP000823749"/>
    </source>
</evidence>
<accession>A0AAV6JM16</accession>
<dbReference type="EMBL" id="JACTNZ010000007">
    <property type="protein sequence ID" value="KAG5539599.1"/>
    <property type="molecule type" value="Genomic_DNA"/>
</dbReference>
<dbReference type="Proteomes" id="UP000823749">
    <property type="component" value="Chromosome 7"/>
</dbReference>
<keyword evidence="2" id="KW-1185">Reference proteome</keyword>
<gene>
    <name evidence="1" type="ORF">RHGRI_019962</name>
</gene>
<sequence length="93" mass="10653">MKVLALDHKNNIARPSINARQTNVRKWYSSTSNRTQIAVAPPRTPTDIFLSLHRNTSAAAPQIKTVHLISQREKKKEFLLQFKTVHFISQCTL</sequence>
<comment type="caution">
    <text evidence="1">The sequence shown here is derived from an EMBL/GenBank/DDBJ whole genome shotgun (WGS) entry which is preliminary data.</text>
</comment>
<reference evidence="1" key="1">
    <citation type="submission" date="2020-08" db="EMBL/GenBank/DDBJ databases">
        <title>Plant Genome Project.</title>
        <authorList>
            <person name="Zhang R.-G."/>
        </authorList>
    </citation>
    <scope>NUCLEOTIDE SEQUENCE</scope>
    <source>
        <strain evidence="1">WSP0</strain>
        <tissue evidence="1">Leaf</tissue>
    </source>
</reference>
<organism evidence="1 2">
    <name type="scientific">Rhododendron griersonianum</name>
    <dbReference type="NCBI Taxonomy" id="479676"/>
    <lineage>
        <taxon>Eukaryota</taxon>
        <taxon>Viridiplantae</taxon>
        <taxon>Streptophyta</taxon>
        <taxon>Embryophyta</taxon>
        <taxon>Tracheophyta</taxon>
        <taxon>Spermatophyta</taxon>
        <taxon>Magnoliopsida</taxon>
        <taxon>eudicotyledons</taxon>
        <taxon>Gunneridae</taxon>
        <taxon>Pentapetalae</taxon>
        <taxon>asterids</taxon>
        <taxon>Ericales</taxon>
        <taxon>Ericaceae</taxon>
        <taxon>Ericoideae</taxon>
        <taxon>Rhodoreae</taxon>
        <taxon>Rhododendron</taxon>
    </lineage>
</organism>
<protein>
    <submittedName>
        <fullName evidence="1">Uncharacterized protein</fullName>
    </submittedName>
</protein>
<name>A0AAV6JM16_9ERIC</name>